<accession>A0A9D2LAP7</accession>
<reference evidence="2" key="1">
    <citation type="journal article" date="2021" name="PeerJ">
        <title>Extensive microbial diversity within the chicken gut microbiome revealed by metagenomics and culture.</title>
        <authorList>
            <person name="Gilroy R."/>
            <person name="Ravi A."/>
            <person name="Getino M."/>
            <person name="Pursley I."/>
            <person name="Horton D.L."/>
            <person name="Alikhan N.F."/>
            <person name="Baker D."/>
            <person name="Gharbi K."/>
            <person name="Hall N."/>
            <person name="Watson M."/>
            <person name="Adriaenssens E.M."/>
            <person name="Foster-Nyarko E."/>
            <person name="Jarju S."/>
            <person name="Secka A."/>
            <person name="Antonio M."/>
            <person name="Oren A."/>
            <person name="Chaudhuri R.R."/>
            <person name="La Ragione R."/>
            <person name="Hildebrand F."/>
            <person name="Pallen M.J."/>
        </authorList>
    </citation>
    <scope>NUCLEOTIDE SEQUENCE</scope>
    <source>
        <strain evidence="2">ChiHjej13B12-24818</strain>
    </source>
</reference>
<dbReference type="Proteomes" id="UP000823823">
    <property type="component" value="Unassembled WGS sequence"/>
</dbReference>
<dbReference type="InterPro" id="IPR025150">
    <property type="entry name" value="GH123_cat"/>
</dbReference>
<dbReference type="AlphaFoldDB" id="A0A9D2LAP7"/>
<dbReference type="EMBL" id="DWZH01000008">
    <property type="protein sequence ID" value="HJB09133.1"/>
    <property type="molecule type" value="Genomic_DNA"/>
</dbReference>
<evidence type="ECO:0000313" key="3">
    <source>
        <dbReference type="Proteomes" id="UP000823823"/>
    </source>
</evidence>
<evidence type="ECO:0000259" key="1">
    <source>
        <dbReference type="Pfam" id="PF13320"/>
    </source>
</evidence>
<name>A0A9D2LAP7_9MICO</name>
<gene>
    <name evidence="2" type="ORF">H9786_01170</name>
</gene>
<reference evidence="2" key="2">
    <citation type="submission" date="2021-04" db="EMBL/GenBank/DDBJ databases">
        <authorList>
            <person name="Gilroy R."/>
        </authorList>
    </citation>
    <scope>NUCLEOTIDE SEQUENCE</scope>
    <source>
        <strain evidence="2">ChiHjej13B12-24818</strain>
    </source>
</reference>
<sequence length="598" mass="66207">MRALLPHPPGLVPVSSSFYPRSDDVAQEYSPVFSVLTDSLEKVFGETEPRPAELVGGFHASGFLGEVLSLQLALHLDSDSAPDTAPADRVAHARPLEDPTAAIEVQVSGSAAELVRLSTVRRVPVSSPAPENADEHYLVTEPGDYPDLLEPVTEGTVELTPGRWEALWIDVIAESEADAGEHEVTITVSDGDGAQVLAEHTAQVQIHPHRLPELTITNTHWFHADSLSTYYDVEVFSERHWELIRTHLASAREMDVNSVLTPTWTPPLDTAEGHTRPVVQLVGITDTGAGYTFDFSRLDRWLGICRDLGMRSLEIAHLFTQWGARFTPAIQVRTTEGVEDRFGWHVPATSPAYRRLLEALIPALREHLDDAWEGEVLWHISDEPREDQLEPYQAAKEQVADLLEGARVVDALSSYEFARRGVVDTPIVATNHVGPFLEAGQRPWVYYCVSQNRDVANRFIALPSVRNRVLGRQLFAFDAPGFLHWGYNFWWSQFSLRPIDPFEETCAGGGFFGGDAFAVYPGPDGSAWLSIRHRVFAQAMADHRALTWLAELTDPASAKALIDEGGTLTYSSFSYDVGQHLASRRAVDERILAALAAR</sequence>
<protein>
    <submittedName>
        <fullName evidence="2">DUF4091 domain-containing protein</fullName>
    </submittedName>
</protein>
<comment type="caution">
    <text evidence="2">The sequence shown here is derived from an EMBL/GenBank/DDBJ whole genome shotgun (WGS) entry which is preliminary data.</text>
</comment>
<dbReference type="Pfam" id="PF13320">
    <property type="entry name" value="GH123_cat"/>
    <property type="match status" value="1"/>
</dbReference>
<evidence type="ECO:0000313" key="2">
    <source>
        <dbReference type="EMBL" id="HJB09133.1"/>
    </source>
</evidence>
<dbReference type="Gene3D" id="3.20.20.80">
    <property type="entry name" value="Glycosidases"/>
    <property type="match status" value="1"/>
</dbReference>
<organism evidence="2 3">
    <name type="scientific">Candidatus Brachybacterium merdavium</name>
    <dbReference type="NCBI Taxonomy" id="2838513"/>
    <lineage>
        <taxon>Bacteria</taxon>
        <taxon>Bacillati</taxon>
        <taxon>Actinomycetota</taxon>
        <taxon>Actinomycetes</taxon>
        <taxon>Micrococcales</taxon>
        <taxon>Dermabacteraceae</taxon>
        <taxon>Brachybacterium</taxon>
    </lineage>
</organism>
<proteinExistence type="predicted"/>
<feature type="domain" description="Glycoside hydrolase 123 catalytic" evidence="1">
    <location>
        <begin position="221"/>
        <end position="549"/>
    </location>
</feature>